<dbReference type="Proteomes" id="UP000308828">
    <property type="component" value="Unassembled WGS sequence"/>
</dbReference>
<keyword evidence="3" id="KW-1185">Reference proteome</keyword>
<dbReference type="RefSeq" id="WP_136597631.1">
    <property type="nucleotide sequence ID" value="NZ_STGV01000001.1"/>
</dbReference>
<evidence type="ECO:0000313" key="3">
    <source>
        <dbReference type="Proteomes" id="UP000308828"/>
    </source>
</evidence>
<comment type="caution">
    <text evidence="2">The sequence shown here is derived from an EMBL/GenBank/DDBJ whole genome shotgun (WGS) entry which is preliminary data.</text>
</comment>
<protein>
    <submittedName>
        <fullName evidence="2">Type II toxin-antitoxin system RelE/ParE family toxin</fullName>
    </submittedName>
</protein>
<dbReference type="EMBL" id="STGV01000001">
    <property type="protein sequence ID" value="THV25796.1"/>
    <property type="molecule type" value="Genomic_DNA"/>
</dbReference>
<accession>A0A4V4HNF3</accession>
<dbReference type="OrthoDB" id="8302885at2"/>
<dbReference type="AlphaFoldDB" id="A0A4V4HNF3"/>
<dbReference type="Gene3D" id="3.30.2310.20">
    <property type="entry name" value="RelE-like"/>
    <property type="match status" value="1"/>
</dbReference>
<organism evidence="2 3">
    <name type="scientific">Peteryoungia ipomoeae</name>
    <dbReference type="NCBI Taxonomy" id="1210932"/>
    <lineage>
        <taxon>Bacteria</taxon>
        <taxon>Pseudomonadati</taxon>
        <taxon>Pseudomonadota</taxon>
        <taxon>Alphaproteobacteria</taxon>
        <taxon>Hyphomicrobiales</taxon>
        <taxon>Rhizobiaceae</taxon>
        <taxon>Peteryoungia</taxon>
    </lineage>
</organism>
<dbReference type="InterPro" id="IPR035093">
    <property type="entry name" value="RelE/ParE_toxin_dom_sf"/>
</dbReference>
<reference evidence="2 3" key="1">
    <citation type="submission" date="2019-04" db="EMBL/GenBank/DDBJ databases">
        <title>Genome sequence of strain shin9-1.</title>
        <authorList>
            <person name="Gao J."/>
            <person name="Sun J."/>
        </authorList>
    </citation>
    <scope>NUCLEOTIDE SEQUENCE [LARGE SCALE GENOMIC DNA]</scope>
    <source>
        <strain evidence="3">shin9-1</strain>
    </source>
</reference>
<name>A0A4V4HNF3_9HYPH</name>
<evidence type="ECO:0000256" key="1">
    <source>
        <dbReference type="ARBA" id="ARBA00022649"/>
    </source>
</evidence>
<dbReference type="Pfam" id="PF05016">
    <property type="entry name" value="ParE_toxin"/>
    <property type="match status" value="1"/>
</dbReference>
<gene>
    <name evidence="2" type="ORF">FAA97_06350</name>
</gene>
<keyword evidence="1" id="KW-1277">Toxin-antitoxin system</keyword>
<proteinExistence type="predicted"/>
<evidence type="ECO:0000313" key="2">
    <source>
        <dbReference type="EMBL" id="THV25796.1"/>
    </source>
</evidence>
<sequence>MKVTFSPGARAYVAREAAYLRERNRAAGERFRHDIHQFVRALSQFPSMGQEAADLPFRTARRFVLGDYHIHYEVGPEAIHILTIHHGRERPPGLPLDDDADFEMP</sequence>
<dbReference type="InterPro" id="IPR007712">
    <property type="entry name" value="RelE/ParE_toxin"/>
</dbReference>